<reference evidence="1" key="1">
    <citation type="submission" date="2021-01" db="EMBL/GenBank/DDBJ databases">
        <authorList>
            <consortium name="Genoscope - CEA"/>
            <person name="William W."/>
        </authorList>
    </citation>
    <scope>NUCLEOTIDE SEQUENCE</scope>
</reference>
<proteinExistence type="predicted"/>
<organism evidence="1 2">
    <name type="scientific">Paramecium pentaurelia</name>
    <dbReference type="NCBI Taxonomy" id="43138"/>
    <lineage>
        <taxon>Eukaryota</taxon>
        <taxon>Sar</taxon>
        <taxon>Alveolata</taxon>
        <taxon>Ciliophora</taxon>
        <taxon>Intramacronucleata</taxon>
        <taxon>Oligohymenophorea</taxon>
        <taxon>Peniculida</taxon>
        <taxon>Parameciidae</taxon>
        <taxon>Paramecium</taxon>
    </lineage>
</organism>
<comment type="caution">
    <text evidence="1">The sequence shown here is derived from an EMBL/GenBank/DDBJ whole genome shotgun (WGS) entry which is preliminary data.</text>
</comment>
<evidence type="ECO:0000313" key="2">
    <source>
        <dbReference type="Proteomes" id="UP000689195"/>
    </source>
</evidence>
<keyword evidence="2" id="KW-1185">Reference proteome</keyword>
<evidence type="ECO:0000313" key="1">
    <source>
        <dbReference type="EMBL" id="CAD8174042.1"/>
    </source>
</evidence>
<dbReference type="AlphaFoldDB" id="A0A8S1VE12"/>
<dbReference type="EMBL" id="CAJJDO010000060">
    <property type="protein sequence ID" value="CAD8174042.1"/>
    <property type="molecule type" value="Genomic_DNA"/>
</dbReference>
<sequence length="97" mass="11388">MQHGDGELCQNGVIKKGRFENSVLTNQRSYSMWESVESNFNQKTIQMKPFHISYINVTQTKINNEKVSLSKIFLLRMILISQLYVQNQSNRKYSNLK</sequence>
<name>A0A8S1VE12_9CILI</name>
<protein>
    <submittedName>
        <fullName evidence="1">Uncharacterized protein</fullName>
    </submittedName>
</protein>
<dbReference type="Proteomes" id="UP000689195">
    <property type="component" value="Unassembled WGS sequence"/>
</dbReference>
<accession>A0A8S1VE12</accession>
<gene>
    <name evidence="1" type="ORF">PPENT_87.1.T0600197</name>
</gene>